<sequence length="194" mass="20100">MSVSHRRAAPRLLTVVTLGALVLTGCGEKGEEPTAAPTAAVTDTAPAGGGGAAAPSGGGEGSQNARASTSRTPWAGTKQFVTIDRAWSEDGLTRLSVRPAQKKVNTRFDTWEITPGTGSFTTVTMAEDARVMLTTPVRGEDTSGGGRAEPLPFSQAEFVTLLKQMDSTLSAGVGYDLSFDGAGQVVKLQSLFRP</sequence>
<organism evidence="2 3">
    <name type="scientific">Streptomyces marokkonensis</name>
    <dbReference type="NCBI Taxonomy" id="324855"/>
    <lineage>
        <taxon>Bacteria</taxon>
        <taxon>Bacillati</taxon>
        <taxon>Actinomycetota</taxon>
        <taxon>Actinomycetes</taxon>
        <taxon>Kitasatosporales</taxon>
        <taxon>Streptomycetaceae</taxon>
        <taxon>Streptomyces</taxon>
    </lineage>
</organism>
<name>A0ABP7PFF4_9ACTN</name>
<evidence type="ECO:0000313" key="2">
    <source>
        <dbReference type="EMBL" id="GAA3963671.1"/>
    </source>
</evidence>
<dbReference type="RefSeq" id="WP_345590275.1">
    <property type="nucleotide sequence ID" value="NZ_BAABCQ010000019.1"/>
</dbReference>
<feature type="compositionally biased region" description="Low complexity" evidence="1">
    <location>
        <begin position="33"/>
        <end position="46"/>
    </location>
</feature>
<keyword evidence="2" id="KW-0449">Lipoprotein</keyword>
<evidence type="ECO:0000256" key="1">
    <source>
        <dbReference type="SAM" id="MobiDB-lite"/>
    </source>
</evidence>
<dbReference type="PROSITE" id="PS51257">
    <property type="entry name" value="PROKAR_LIPOPROTEIN"/>
    <property type="match status" value="1"/>
</dbReference>
<comment type="caution">
    <text evidence="2">The sequence shown here is derived from an EMBL/GenBank/DDBJ whole genome shotgun (WGS) entry which is preliminary data.</text>
</comment>
<accession>A0ABP7PFF4</accession>
<feature type="compositionally biased region" description="Gly residues" evidence="1">
    <location>
        <begin position="47"/>
        <end position="61"/>
    </location>
</feature>
<feature type="region of interest" description="Disordered" evidence="1">
    <location>
        <begin position="28"/>
        <end position="72"/>
    </location>
</feature>
<proteinExistence type="predicted"/>
<evidence type="ECO:0000313" key="3">
    <source>
        <dbReference type="Proteomes" id="UP001500034"/>
    </source>
</evidence>
<gene>
    <name evidence="2" type="ORF">GCM10022384_14660</name>
</gene>
<dbReference type="Proteomes" id="UP001500034">
    <property type="component" value="Unassembled WGS sequence"/>
</dbReference>
<keyword evidence="3" id="KW-1185">Reference proteome</keyword>
<reference evidence="3" key="1">
    <citation type="journal article" date="2019" name="Int. J. Syst. Evol. Microbiol.">
        <title>The Global Catalogue of Microorganisms (GCM) 10K type strain sequencing project: providing services to taxonomists for standard genome sequencing and annotation.</title>
        <authorList>
            <consortium name="The Broad Institute Genomics Platform"/>
            <consortium name="The Broad Institute Genome Sequencing Center for Infectious Disease"/>
            <person name="Wu L."/>
            <person name="Ma J."/>
        </authorList>
    </citation>
    <scope>NUCLEOTIDE SEQUENCE [LARGE SCALE GENOMIC DNA]</scope>
    <source>
        <strain evidence="3">JCM 17027</strain>
    </source>
</reference>
<protein>
    <submittedName>
        <fullName evidence="2">Lipoprotein</fullName>
    </submittedName>
</protein>
<dbReference type="EMBL" id="BAABCQ010000019">
    <property type="protein sequence ID" value="GAA3963671.1"/>
    <property type="molecule type" value="Genomic_DNA"/>
</dbReference>
<feature type="compositionally biased region" description="Polar residues" evidence="1">
    <location>
        <begin position="62"/>
        <end position="72"/>
    </location>
</feature>